<organism evidence="1 2">
    <name type="scientific">Ataeniobius toweri</name>
    <dbReference type="NCBI Taxonomy" id="208326"/>
    <lineage>
        <taxon>Eukaryota</taxon>
        <taxon>Metazoa</taxon>
        <taxon>Chordata</taxon>
        <taxon>Craniata</taxon>
        <taxon>Vertebrata</taxon>
        <taxon>Euteleostomi</taxon>
        <taxon>Actinopterygii</taxon>
        <taxon>Neopterygii</taxon>
        <taxon>Teleostei</taxon>
        <taxon>Neoteleostei</taxon>
        <taxon>Acanthomorphata</taxon>
        <taxon>Ovalentaria</taxon>
        <taxon>Atherinomorphae</taxon>
        <taxon>Cyprinodontiformes</taxon>
        <taxon>Goodeidae</taxon>
        <taxon>Ataeniobius</taxon>
    </lineage>
</organism>
<evidence type="ECO:0000313" key="2">
    <source>
        <dbReference type="Proteomes" id="UP001345963"/>
    </source>
</evidence>
<sequence length="74" mass="8524">MSCLQVDEPSGPVFHWVLDSDHFCSLFSAAVFRQPVTKTRGWRSFCSSMLHSSEDQRLIFWKITRCAECPPWGS</sequence>
<dbReference type="Proteomes" id="UP001345963">
    <property type="component" value="Unassembled WGS sequence"/>
</dbReference>
<evidence type="ECO:0000313" key="1">
    <source>
        <dbReference type="EMBL" id="MED6250856.1"/>
    </source>
</evidence>
<dbReference type="EMBL" id="JAHUTI010059279">
    <property type="protein sequence ID" value="MED6250856.1"/>
    <property type="molecule type" value="Genomic_DNA"/>
</dbReference>
<accession>A0ABU7BK67</accession>
<proteinExistence type="predicted"/>
<gene>
    <name evidence="1" type="ORF">ATANTOWER_012784</name>
</gene>
<reference evidence="1 2" key="1">
    <citation type="submission" date="2021-07" db="EMBL/GenBank/DDBJ databases">
        <authorList>
            <person name="Palmer J.M."/>
        </authorList>
    </citation>
    <scope>NUCLEOTIDE SEQUENCE [LARGE SCALE GENOMIC DNA]</scope>
    <source>
        <strain evidence="1 2">AT_MEX2019</strain>
        <tissue evidence="1">Muscle</tissue>
    </source>
</reference>
<name>A0ABU7BK67_9TELE</name>
<comment type="caution">
    <text evidence="1">The sequence shown here is derived from an EMBL/GenBank/DDBJ whole genome shotgun (WGS) entry which is preliminary data.</text>
</comment>
<protein>
    <submittedName>
        <fullName evidence="1">Uncharacterized protein</fullName>
    </submittedName>
</protein>
<keyword evidence="2" id="KW-1185">Reference proteome</keyword>